<dbReference type="GO" id="GO:0005737">
    <property type="term" value="C:cytoplasm"/>
    <property type="evidence" value="ECO:0007669"/>
    <property type="project" value="UniProtKB-SubCell"/>
</dbReference>
<comment type="pathway">
    <text evidence="1 10">Amino-acid biosynthesis; L-histidine biosynthesis; L-histidine from 5-phospho-alpha-D-ribose 1-diphosphate: step 5/9.</text>
</comment>
<dbReference type="InterPro" id="IPR017926">
    <property type="entry name" value="GATASE"/>
</dbReference>
<comment type="subunit">
    <text evidence="2 10">Heterodimer of HisH and HisF.</text>
</comment>
<sequence length="223" mass="23642">MVKAVIIDYGSGNLRSAAKAVEVAMRGEGLAGRVVISSRPEDVADASHVILPGVGAFADCMSGLRAVDGMIEAMTEAVLDGGRPFLGICVGMQLLADTGLEHGSWPGLGWIGGEVRAIVPNDAKLPDGVTLKVPHMGWNDLRMLATDHPVLKGVESGRHAYFVHSYHFVPSNPAHILAQADYGGPINAIVGRDNLLGTQFHPEKSQAVGLRFIANFLEWDPSS</sequence>
<comment type="catalytic activity">
    <reaction evidence="9 10">
        <text>L-glutamine + H2O = L-glutamate + NH4(+)</text>
        <dbReference type="Rhea" id="RHEA:15889"/>
        <dbReference type="ChEBI" id="CHEBI:15377"/>
        <dbReference type="ChEBI" id="CHEBI:28938"/>
        <dbReference type="ChEBI" id="CHEBI:29985"/>
        <dbReference type="ChEBI" id="CHEBI:58359"/>
        <dbReference type="EC" id="3.5.1.2"/>
    </reaction>
</comment>
<feature type="active site" description="Nucleophile" evidence="10 11">
    <location>
        <position position="89"/>
    </location>
</feature>
<evidence type="ECO:0000256" key="1">
    <source>
        <dbReference type="ARBA" id="ARBA00005091"/>
    </source>
</evidence>
<proteinExistence type="inferred from homology"/>
<dbReference type="InterPro" id="IPR029062">
    <property type="entry name" value="Class_I_gatase-like"/>
</dbReference>
<dbReference type="GO" id="GO:0004359">
    <property type="term" value="F:glutaminase activity"/>
    <property type="evidence" value="ECO:0007669"/>
    <property type="project" value="UniProtKB-EC"/>
</dbReference>
<evidence type="ECO:0000256" key="3">
    <source>
        <dbReference type="ARBA" id="ARBA00022605"/>
    </source>
</evidence>
<keyword evidence="4 10" id="KW-0378">Hydrolase</keyword>
<organism evidence="13 14">
    <name type="scientific">Varunaivibrio sulfuroxidans</name>
    <dbReference type="NCBI Taxonomy" id="1773489"/>
    <lineage>
        <taxon>Bacteria</taxon>
        <taxon>Pseudomonadati</taxon>
        <taxon>Pseudomonadota</taxon>
        <taxon>Alphaproteobacteria</taxon>
        <taxon>Rhodospirillales</taxon>
        <taxon>Magnetovibrionaceae</taxon>
        <taxon>Varunaivibrio</taxon>
    </lineage>
</organism>
<dbReference type="InterPro" id="IPR010139">
    <property type="entry name" value="Imidazole-glycPsynth_HisH"/>
</dbReference>
<evidence type="ECO:0000256" key="2">
    <source>
        <dbReference type="ARBA" id="ARBA00011152"/>
    </source>
</evidence>
<dbReference type="GO" id="GO:0000107">
    <property type="term" value="F:imidazoleglycerol-phosphate synthase activity"/>
    <property type="evidence" value="ECO:0007669"/>
    <property type="project" value="UniProtKB-UniRule"/>
</dbReference>
<dbReference type="Pfam" id="PF00117">
    <property type="entry name" value="GATase"/>
    <property type="match status" value="1"/>
</dbReference>
<dbReference type="PROSITE" id="PS51273">
    <property type="entry name" value="GATASE_TYPE_1"/>
    <property type="match status" value="1"/>
</dbReference>
<reference evidence="13 14" key="1">
    <citation type="submission" date="2019-03" db="EMBL/GenBank/DDBJ databases">
        <title>Genomic Encyclopedia of Type Strains, Phase IV (KMG-IV): sequencing the most valuable type-strain genomes for metagenomic binning, comparative biology and taxonomic classification.</title>
        <authorList>
            <person name="Goeker M."/>
        </authorList>
    </citation>
    <scope>NUCLEOTIDE SEQUENCE [LARGE SCALE GENOMIC DNA]</scope>
    <source>
        <strain evidence="13 14">DSM 101688</strain>
    </source>
</reference>
<evidence type="ECO:0000256" key="10">
    <source>
        <dbReference type="HAMAP-Rule" id="MF_00278"/>
    </source>
</evidence>
<dbReference type="GO" id="GO:0016829">
    <property type="term" value="F:lyase activity"/>
    <property type="evidence" value="ECO:0007669"/>
    <property type="project" value="UniProtKB-KW"/>
</dbReference>
<keyword evidence="6 10" id="KW-0368">Histidine biosynthesis</keyword>
<comment type="function">
    <text evidence="10">IGPS catalyzes the conversion of PRFAR and glutamine to IGP, AICAR and glutamate. The HisH subunit catalyzes the hydrolysis of glutamine to glutamate and ammonia as part of the synthesis of IGP and AICAR. The resulting ammonia molecule is channeled to the active site of HisF.</text>
</comment>
<dbReference type="SUPFAM" id="SSF52317">
    <property type="entry name" value="Class I glutamine amidotransferase-like"/>
    <property type="match status" value="1"/>
</dbReference>
<evidence type="ECO:0000259" key="12">
    <source>
        <dbReference type="Pfam" id="PF00117"/>
    </source>
</evidence>
<keyword evidence="10" id="KW-0963">Cytoplasm</keyword>
<dbReference type="CDD" id="cd01748">
    <property type="entry name" value="GATase1_IGP_Synthase"/>
    <property type="match status" value="1"/>
</dbReference>
<feature type="active site" evidence="10 11">
    <location>
        <position position="201"/>
    </location>
</feature>
<dbReference type="EMBL" id="SLZW01000001">
    <property type="protein sequence ID" value="TCS64885.1"/>
    <property type="molecule type" value="Genomic_DNA"/>
</dbReference>
<comment type="caution">
    <text evidence="13">The sequence shown here is derived from an EMBL/GenBank/DDBJ whole genome shotgun (WGS) entry which is preliminary data.</text>
</comment>
<name>A0A4R3JHA2_9PROT</name>
<dbReference type="GO" id="GO:0000105">
    <property type="term" value="P:L-histidine biosynthetic process"/>
    <property type="evidence" value="ECO:0007669"/>
    <property type="project" value="UniProtKB-UniRule"/>
</dbReference>
<dbReference type="OrthoDB" id="9807137at2"/>
<evidence type="ECO:0000256" key="5">
    <source>
        <dbReference type="ARBA" id="ARBA00022962"/>
    </source>
</evidence>
<evidence type="ECO:0000256" key="4">
    <source>
        <dbReference type="ARBA" id="ARBA00022801"/>
    </source>
</evidence>
<dbReference type="EC" id="3.5.1.2" evidence="10"/>
<protein>
    <recommendedName>
        <fullName evidence="10">Imidazole glycerol phosphate synthase subunit HisH</fullName>
        <ecNumber evidence="10">4.3.2.10</ecNumber>
    </recommendedName>
    <alternativeName>
        <fullName evidence="10">IGP synthase glutaminase subunit</fullName>
        <ecNumber evidence="10">3.5.1.2</ecNumber>
    </alternativeName>
    <alternativeName>
        <fullName evidence="10">IGP synthase subunit HisH</fullName>
    </alternativeName>
    <alternativeName>
        <fullName evidence="10">ImGP synthase subunit HisH</fullName>
        <shortName evidence="10">IGPS subunit HisH</shortName>
    </alternativeName>
</protein>
<accession>A0A4R3JHA2</accession>
<dbReference type="UniPathway" id="UPA00031">
    <property type="reaction ID" value="UER00010"/>
</dbReference>
<keyword evidence="5 10" id="KW-0315">Glutamine amidotransferase</keyword>
<gene>
    <name evidence="10" type="primary">hisH</name>
    <name evidence="13" type="ORF">EDD55_101216</name>
</gene>
<evidence type="ECO:0000313" key="13">
    <source>
        <dbReference type="EMBL" id="TCS64885.1"/>
    </source>
</evidence>
<dbReference type="AlphaFoldDB" id="A0A4R3JHA2"/>
<keyword evidence="3 10" id="KW-0028">Amino-acid biosynthesis</keyword>
<dbReference type="RefSeq" id="WP_132937625.1">
    <property type="nucleotide sequence ID" value="NZ_CP119676.1"/>
</dbReference>
<comment type="catalytic activity">
    <reaction evidence="8 10">
        <text>5-[(5-phospho-1-deoxy-D-ribulos-1-ylimino)methylamino]-1-(5-phospho-beta-D-ribosyl)imidazole-4-carboxamide + L-glutamine = D-erythro-1-(imidazol-4-yl)glycerol 3-phosphate + 5-amino-1-(5-phospho-beta-D-ribosyl)imidazole-4-carboxamide + L-glutamate + H(+)</text>
        <dbReference type="Rhea" id="RHEA:24793"/>
        <dbReference type="ChEBI" id="CHEBI:15378"/>
        <dbReference type="ChEBI" id="CHEBI:29985"/>
        <dbReference type="ChEBI" id="CHEBI:58278"/>
        <dbReference type="ChEBI" id="CHEBI:58359"/>
        <dbReference type="ChEBI" id="CHEBI:58475"/>
        <dbReference type="ChEBI" id="CHEBI:58525"/>
        <dbReference type="EC" id="4.3.2.10"/>
    </reaction>
</comment>
<dbReference type="PANTHER" id="PTHR42701">
    <property type="entry name" value="IMIDAZOLE GLYCEROL PHOSPHATE SYNTHASE SUBUNIT HISH"/>
    <property type="match status" value="1"/>
</dbReference>
<dbReference type="PANTHER" id="PTHR42701:SF1">
    <property type="entry name" value="IMIDAZOLE GLYCEROL PHOSPHATE SYNTHASE SUBUNIT HISH"/>
    <property type="match status" value="1"/>
</dbReference>
<dbReference type="HAMAP" id="MF_00278">
    <property type="entry name" value="HisH"/>
    <property type="match status" value="1"/>
</dbReference>
<evidence type="ECO:0000256" key="8">
    <source>
        <dbReference type="ARBA" id="ARBA00047838"/>
    </source>
</evidence>
<dbReference type="Gene3D" id="3.40.50.880">
    <property type="match status" value="1"/>
</dbReference>
<evidence type="ECO:0000256" key="9">
    <source>
        <dbReference type="ARBA" id="ARBA00049534"/>
    </source>
</evidence>
<feature type="domain" description="Glutamine amidotransferase" evidence="12">
    <location>
        <begin position="46"/>
        <end position="216"/>
    </location>
</feature>
<evidence type="ECO:0000256" key="11">
    <source>
        <dbReference type="PIRSR" id="PIRSR000495-1"/>
    </source>
</evidence>
<dbReference type="Proteomes" id="UP000295304">
    <property type="component" value="Unassembled WGS sequence"/>
</dbReference>
<evidence type="ECO:0000256" key="6">
    <source>
        <dbReference type="ARBA" id="ARBA00023102"/>
    </source>
</evidence>
<dbReference type="PIRSF" id="PIRSF000495">
    <property type="entry name" value="Amidotransf_hisH"/>
    <property type="match status" value="1"/>
</dbReference>
<comment type="subcellular location">
    <subcellularLocation>
        <location evidence="10">Cytoplasm</location>
    </subcellularLocation>
</comment>
<keyword evidence="7 10" id="KW-0456">Lyase</keyword>
<keyword evidence="14" id="KW-1185">Reference proteome</keyword>
<dbReference type="EC" id="4.3.2.10" evidence="10"/>
<evidence type="ECO:0000256" key="7">
    <source>
        <dbReference type="ARBA" id="ARBA00023239"/>
    </source>
</evidence>
<feature type="active site" evidence="10 11">
    <location>
        <position position="203"/>
    </location>
</feature>
<dbReference type="NCBIfam" id="TIGR01855">
    <property type="entry name" value="IMP_synth_hisH"/>
    <property type="match status" value="1"/>
</dbReference>
<evidence type="ECO:0000313" key="14">
    <source>
        <dbReference type="Proteomes" id="UP000295304"/>
    </source>
</evidence>